<dbReference type="RefSeq" id="WP_129130751.1">
    <property type="nucleotide sequence ID" value="NZ_SDHW01000002.1"/>
</dbReference>
<keyword evidence="3" id="KW-1185">Reference proteome</keyword>
<dbReference type="InterPro" id="IPR018490">
    <property type="entry name" value="cNMP-bd_dom_sf"/>
</dbReference>
<dbReference type="EMBL" id="SDHW01000002">
    <property type="protein sequence ID" value="RXK60790.1"/>
    <property type="molecule type" value="Genomic_DNA"/>
</dbReference>
<comment type="caution">
    <text evidence="2">The sequence shown here is derived from an EMBL/GenBank/DDBJ whole genome shotgun (WGS) entry which is preliminary data.</text>
</comment>
<dbReference type="OrthoDB" id="1092431at2"/>
<name>A0A4Q1CJK2_9BACT</name>
<dbReference type="Proteomes" id="UP000290204">
    <property type="component" value="Unassembled WGS sequence"/>
</dbReference>
<sequence>MSELLRQHIEKITPLTDKEFDYIFSHFTTRKYKKHQFLVQDDTAVQHDYFVLKGMLKASYITAEDGKEHILQFAWEDWWITDYQAYFNQTNATLTIDCIEDTEVLALSLFNREKICSEMHKMEHFFRRKSSFGYVALQKRILSLLTNSAEQRYQQLQNAYPQLFQRVPKTLLAAYLGVSRETLSRFSKM</sequence>
<evidence type="ECO:0000313" key="3">
    <source>
        <dbReference type="Proteomes" id="UP000290204"/>
    </source>
</evidence>
<feature type="domain" description="Cyclic nucleotide-binding" evidence="1">
    <location>
        <begin position="30"/>
        <end position="109"/>
    </location>
</feature>
<evidence type="ECO:0000313" key="2">
    <source>
        <dbReference type="EMBL" id="RXK60790.1"/>
    </source>
</evidence>
<dbReference type="AlphaFoldDB" id="A0A4Q1CJK2"/>
<gene>
    <name evidence="2" type="ORF">ESA94_10020</name>
</gene>
<protein>
    <submittedName>
        <fullName evidence="2">Crp/Fnr family transcriptional regulator</fullName>
    </submittedName>
</protein>
<evidence type="ECO:0000259" key="1">
    <source>
        <dbReference type="Pfam" id="PF00027"/>
    </source>
</evidence>
<accession>A0A4Q1CJK2</accession>
<proteinExistence type="predicted"/>
<dbReference type="InterPro" id="IPR014710">
    <property type="entry name" value="RmlC-like_jellyroll"/>
</dbReference>
<dbReference type="CDD" id="cd00038">
    <property type="entry name" value="CAP_ED"/>
    <property type="match status" value="1"/>
</dbReference>
<dbReference type="SUPFAM" id="SSF51206">
    <property type="entry name" value="cAMP-binding domain-like"/>
    <property type="match status" value="1"/>
</dbReference>
<reference evidence="2 3" key="1">
    <citation type="submission" date="2019-01" db="EMBL/GenBank/DDBJ databases">
        <title>Lacibacter sp. strain TTM-7.</title>
        <authorList>
            <person name="Chen W.-M."/>
        </authorList>
    </citation>
    <scope>NUCLEOTIDE SEQUENCE [LARGE SCALE GENOMIC DNA]</scope>
    <source>
        <strain evidence="2 3">TTM-7</strain>
    </source>
</reference>
<dbReference type="InterPro" id="IPR000595">
    <property type="entry name" value="cNMP-bd_dom"/>
</dbReference>
<organism evidence="2 3">
    <name type="scientific">Lacibacter luteus</name>
    <dbReference type="NCBI Taxonomy" id="2508719"/>
    <lineage>
        <taxon>Bacteria</taxon>
        <taxon>Pseudomonadati</taxon>
        <taxon>Bacteroidota</taxon>
        <taxon>Chitinophagia</taxon>
        <taxon>Chitinophagales</taxon>
        <taxon>Chitinophagaceae</taxon>
        <taxon>Lacibacter</taxon>
    </lineage>
</organism>
<dbReference type="Pfam" id="PF00027">
    <property type="entry name" value="cNMP_binding"/>
    <property type="match status" value="1"/>
</dbReference>
<dbReference type="Gene3D" id="2.60.120.10">
    <property type="entry name" value="Jelly Rolls"/>
    <property type="match status" value="1"/>
</dbReference>